<comment type="catalytic activity">
    <reaction evidence="8">
        <text>Couples ATP hydrolysis with the unwinding of duplex DNA by translocating in the 3'-5' direction.</text>
        <dbReference type="EC" id="5.6.2.4"/>
    </reaction>
</comment>
<dbReference type="PROSITE" id="PS50206">
    <property type="entry name" value="RHODANESE_3"/>
    <property type="match status" value="1"/>
</dbReference>
<comment type="similarity">
    <text evidence="1">Belongs to the helicase family. RecQ subfamily.</text>
</comment>
<dbReference type="PROSITE" id="PS51198">
    <property type="entry name" value="UVRD_HELICASE_ATP_BIND"/>
    <property type="match status" value="1"/>
</dbReference>
<keyword evidence="2 10" id="KW-0547">Nucleotide-binding</keyword>
<feature type="binding site" evidence="10">
    <location>
        <begin position="1138"/>
        <end position="1145"/>
    </location>
    <ligand>
        <name>ATP</name>
        <dbReference type="ChEBI" id="CHEBI:30616"/>
    </ligand>
</feature>
<keyword evidence="7" id="KW-0413">Isomerase</keyword>
<evidence type="ECO:0000256" key="8">
    <source>
        <dbReference type="ARBA" id="ARBA00034617"/>
    </source>
</evidence>
<dbReference type="CDD" id="cd17932">
    <property type="entry name" value="DEXQc_UvrD"/>
    <property type="match status" value="1"/>
</dbReference>
<reference evidence="15 16" key="1">
    <citation type="submission" date="2018-12" db="EMBL/GenBank/DDBJ databases">
        <authorList>
            <person name="Yang Y."/>
        </authorList>
    </citation>
    <scope>NUCLEOTIDE SEQUENCE [LARGE SCALE GENOMIC DNA]</scope>
    <source>
        <strain evidence="15 16">GSF71</strain>
    </source>
</reference>
<dbReference type="Proteomes" id="UP000280346">
    <property type="component" value="Unassembled WGS sequence"/>
</dbReference>
<protein>
    <recommendedName>
        <fullName evidence="9">DNA 3'-5' helicase</fullName>
        <ecNumber evidence="9">5.6.2.4</ecNumber>
    </recommendedName>
</protein>
<evidence type="ECO:0000259" key="11">
    <source>
        <dbReference type="PROSITE" id="PS50206"/>
    </source>
</evidence>
<dbReference type="Gene3D" id="1.10.486.10">
    <property type="entry name" value="PCRA, domain 4"/>
    <property type="match status" value="1"/>
</dbReference>
<dbReference type="Pfam" id="PF13245">
    <property type="entry name" value="AAA_19"/>
    <property type="match status" value="1"/>
</dbReference>
<evidence type="ECO:0000256" key="4">
    <source>
        <dbReference type="ARBA" id="ARBA00022806"/>
    </source>
</evidence>
<dbReference type="InterPro" id="IPR001650">
    <property type="entry name" value="Helicase_C-like"/>
</dbReference>
<dbReference type="GO" id="GO:0003677">
    <property type="term" value="F:DNA binding"/>
    <property type="evidence" value="ECO:0007669"/>
    <property type="project" value="UniProtKB-KW"/>
</dbReference>
<dbReference type="InterPro" id="IPR014016">
    <property type="entry name" value="UvrD-like_ATP-bd"/>
</dbReference>
<proteinExistence type="inferred from homology"/>
<evidence type="ECO:0000259" key="14">
    <source>
        <dbReference type="PROSITE" id="PS51198"/>
    </source>
</evidence>
<feature type="domain" description="Helicase C-terminal" evidence="13">
    <location>
        <begin position="527"/>
        <end position="682"/>
    </location>
</feature>
<dbReference type="PANTHER" id="PTHR13710:SF105">
    <property type="entry name" value="ATP-DEPENDENT DNA HELICASE Q1"/>
    <property type="match status" value="1"/>
</dbReference>
<dbReference type="InterPro" id="IPR027417">
    <property type="entry name" value="P-loop_NTPase"/>
</dbReference>
<organism evidence="15 16">
    <name type="scientific">Azospirillum doebereinerae</name>
    <dbReference type="NCBI Taxonomy" id="92933"/>
    <lineage>
        <taxon>Bacteria</taxon>
        <taxon>Pseudomonadati</taxon>
        <taxon>Pseudomonadota</taxon>
        <taxon>Alphaproteobacteria</taxon>
        <taxon>Rhodospirillales</taxon>
        <taxon>Azospirillaceae</taxon>
        <taxon>Azospirillum</taxon>
    </lineage>
</organism>
<accession>A0A3S0X6S5</accession>
<dbReference type="InterPro" id="IPR014001">
    <property type="entry name" value="Helicase_ATP-bd"/>
</dbReference>
<dbReference type="GO" id="GO:0030894">
    <property type="term" value="C:replisome"/>
    <property type="evidence" value="ECO:0007669"/>
    <property type="project" value="TreeGrafter"/>
</dbReference>
<dbReference type="EMBL" id="RZIJ01000045">
    <property type="protein sequence ID" value="RUQ61417.1"/>
    <property type="molecule type" value="Genomic_DNA"/>
</dbReference>
<evidence type="ECO:0000259" key="13">
    <source>
        <dbReference type="PROSITE" id="PS51194"/>
    </source>
</evidence>
<keyword evidence="4 10" id="KW-0347">Helicase</keyword>
<dbReference type="RefSeq" id="WP_127004826.1">
    <property type="nucleotide sequence ID" value="NZ_JBNPXW010000031.1"/>
</dbReference>
<dbReference type="GO" id="GO:0043590">
    <property type="term" value="C:bacterial nucleoid"/>
    <property type="evidence" value="ECO:0007669"/>
    <property type="project" value="TreeGrafter"/>
</dbReference>
<dbReference type="InterPro" id="IPR001763">
    <property type="entry name" value="Rhodanese-like_dom"/>
</dbReference>
<dbReference type="InterPro" id="IPR011545">
    <property type="entry name" value="DEAD/DEAH_box_helicase_dom"/>
</dbReference>
<evidence type="ECO:0000256" key="5">
    <source>
        <dbReference type="ARBA" id="ARBA00022840"/>
    </source>
</evidence>
<dbReference type="InterPro" id="IPR014017">
    <property type="entry name" value="DNA_helicase_UvrD-like_C"/>
</dbReference>
<evidence type="ECO:0000256" key="1">
    <source>
        <dbReference type="ARBA" id="ARBA00005446"/>
    </source>
</evidence>
<evidence type="ECO:0000256" key="9">
    <source>
        <dbReference type="ARBA" id="ARBA00034808"/>
    </source>
</evidence>
<dbReference type="NCBIfam" id="TIGR00614">
    <property type="entry name" value="recQ_fam"/>
    <property type="match status" value="1"/>
</dbReference>
<dbReference type="GO" id="GO:0005737">
    <property type="term" value="C:cytoplasm"/>
    <property type="evidence" value="ECO:0007669"/>
    <property type="project" value="TreeGrafter"/>
</dbReference>
<evidence type="ECO:0000259" key="12">
    <source>
        <dbReference type="PROSITE" id="PS51192"/>
    </source>
</evidence>
<keyword evidence="16" id="KW-1185">Reference proteome</keyword>
<dbReference type="EC" id="5.6.2.4" evidence="9"/>
<dbReference type="SUPFAM" id="SSF52540">
    <property type="entry name" value="P-loop containing nucleoside triphosphate hydrolases"/>
    <property type="match status" value="2"/>
</dbReference>
<dbReference type="Gene3D" id="3.40.50.300">
    <property type="entry name" value="P-loop containing nucleotide triphosphate hydrolases"/>
    <property type="match status" value="5"/>
</dbReference>
<evidence type="ECO:0000313" key="15">
    <source>
        <dbReference type="EMBL" id="RUQ61417.1"/>
    </source>
</evidence>
<feature type="domain" description="UvrD-like helicase ATP-binding" evidence="14">
    <location>
        <begin position="1117"/>
        <end position="1338"/>
    </location>
</feature>
<dbReference type="PROSITE" id="PS51194">
    <property type="entry name" value="HELICASE_CTER"/>
    <property type="match status" value="1"/>
</dbReference>
<sequence length="1744" mass="189839">MRPHLFDALSRNRQAGAGPSDATLDAWLTTTLFIDVEADRGGNPRVVGAVLGEDMFRWEKGAAGSLAAAGLGNFARKAVRIAGHNILAHDLVILRDALPGLDVWALPVVDTLVLSPLAFPANPYHRLIKGYKIAKDTVNDPVADARLCRMVLRDEIAAFTRLARRMPDVAAFHRFALSGPGHGGMADLFGLCGAALPPSASAAFALWRRCVATRVCATAADRLVATELEPADARLAFAHALAWLGVAGGSSVLPAWVRHRHPAVAPLLRSLRDTPCADPSCAWCRTAFSAFHWLRETFGFDAFRASPAAADGGSLQQRIVEAGLAGQPTLAVLPTGGGKSLCFQVPALARHQRSGALTVVVSPLQALMRDQVDNFRSKTGRPAAAAALYGSLTLPERGSVMERVRQGDVALLYVSPEQLRNPSVVRTLEQREIGAWVFDEAHCLSKWGHDFRPDYLYTARFIAELAERQDAPPPPVTCLTATAKHEVVDEIRSHIRDRLGQELELHAGGVERSNLTLAVEAVVPAEKIERIALLLEQHVQREGAPACAVVYAATRRRTEELRDALVGYGWPAAAFHAGMKAADKEEVLAGFIAGSVPVVCATNAFGMGIDKDSVRLVVHADVPGSLEAYTQEAGRAGRDGLPAACVLLFDPDELEAQFRLAARSELRRRDVGQILRSVRRLSQRLERDEVVATVGELVADPELDLGFAPDDAAADTKVKTALSWLERAGLVIRSENRTSVITARPKPLSLEQARATIERLGLPARTVAQWMAIFRTLVAVAADPSEEHPLTVDSLAALDPLAADTAGPPQEATAKVLTVLAAMAGHGLIESGTVLTAQVRPSGVNASRRVLAQFAGAARTLLAVLREEAPDGEEVRLSLSAATQRLRDGGCAECQPEMVLRLLKTLADTNRGDGARLRLAMVGRRRYSLKLSGGWDVLEDGLRRQEAVAAMILERLLAAGRATDGAGKAVVPFAVEDLAQAVTGDTLLAAEIADPVAAVQAALLMLHDWKVILLQGGLSVFRQGLSLRLPAEARGRRYTKDDHEPLARHYAGRTFQIHAMGEYARLGLASPDRAAGFLADYFTLPEDRLLARHFPGRRSELARPVSADTYARIVTDLANPAQEAIVTAPVGRNLLVLAGPGSGKTRVIVHRCAYLMRVLRVPAQAILVLCFNHTAALSIRRRLRALLGDEAGWIDAHTYHALAMRLVGASIAERLDHGTDAKASDPFKTVIQDATALLRGDSACPGLDADEVRERLLARYRYILIDEYQDINGEQYDFVSVIAGRQEKDVETRIALMAVGDDDQSVYRFRDADVAFIRRYQADYVADVRHLVENYRSKAAVIAASNTLIRHNTDRMKAEHPIRIDRGRADAPMGDPVRVLAIDDTAHQVGAVLAAIERQRARHPGTPWSAFAVLARQRPDLEPFHALCDHAGVPCDPAYDDTSDRFPLHRLREVLAFLDRLRAAPARVDEAWLRGQLAALRRERGDSPWWELVEQLLDGWTATSGGRAMEPEAVREALYEGLAQLRRERSTGDGVHIGTLHGAKGLEFPHVIVLDGGWAAWQSTRTAADTEEERRLFYVGMTRARETLTLMRRADVKNPHLPLIDGVERVTAAATERADPRLYQRRRTVLGLGELYIDFAARQPATAPVHRALSTLRPGEAVVLRAPRTPNERVSVLAGDGTVIGCLSGAASQEWSPLIPFIERASVHAIVRRHARDGAETRRGAIHTESWELPVIAVWRRTVC</sequence>
<evidence type="ECO:0000313" key="16">
    <source>
        <dbReference type="Proteomes" id="UP000280346"/>
    </source>
</evidence>
<keyword evidence="6" id="KW-0238">DNA-binding</keyword>
<dbReference type="PANTHER" id="PTHR13710">
    <property type="entry name" value="DNA HELICASE RECQ FAMILY MEMBER"/>
    <property type="match status" value="1"/>
</dbReference>
<dbReference type="Pfam" id="PF00270">
    <property type="entry name" value="DEAD"/>
    <property type="match status" value="1"/>
</dbReference>
<dbReference type="GO" id="GO:0009378">
    <property type="term" value="F:four-way junction helicase activity"/>
    <property type="evidence" value="ECO:0007669"/>
    <property type="project" value="TreeGrafter"/>
</dbReference>
<dbReference type="GO" id="GO:0016787">
    <property type="term" value="F:hydrolase activity"/>
    <property type="evidence" value="ECO:0007669"/>
    <property type="project" value="UniProtKB-UniRule"/>
</dbReference>
<name>A0A3S0X6S5_9PROT</name>
<evidence type="ECO:0000256" key="3">
    <source>
        <dbReference type="ARBA" id="ARBA00022801"/>
    </source>
</evidence>
<dbReference type="GO" id="GO:0006281">
    <property type="term" value="P:DNA repair"/>
    <property type="evidence" value="ECO:0007669"/>
    <property type="project" value="TreeGrafter"/>
</dbReference>
<dbReference type="GO" id="GO:0006310">
    <property type="term" value="P:DNA recombination"/>
    <property type="evidence" value="ECO:0007669"/>
    <property type="project" value="InterPro"/>
</dbReference>
<dbReference type="SMART" id="SM00490">
    <property type="entry name" value="HELICc"/>
    <property type="match status" value="1"/>
</dbReference>
<dbReference type="OrthoDB" id="9760034at2"/>
<comment type="caution">
    <text evidence="15">The sequence shown here is derived from an EMBL/GenBank/DDBJ whole genome shotgun (WGS) entry which is preliminary data.</text>
</comment>
<gene>
    <name evidence="15" type="ORF">EJ913_29805</name>
</gene>
<dbReference type="Pfam" id="PF00271">
    <property type="entry name" value="Helicase_C"/>
    <property type="match status" value="1"/>
</dbReference>
<dbReference type="Pfam" id="PF13361">
    <property type="entry name" value="UvrD_C"/>
    <property type="match status" value="1"/>
</dbReference>
<feature type="domain" description="Rhodanese" evidence="11">
    <location>
        <begin position="1548"/>
        <end position="1570"/>
    </location>
</feature>
<dbReference type="InterPro" id="IPR036397">
    <property type="entry name" value="RNaseH_sf"/>
</dbReference>
<dbReference type="PROSITE" id="PS51192">
    <property type="entry name" value="HELICASE_ATP_BIND_1"/>
    <property type="match status" value="1"/>
</dbReference>
<keyword evidence="3 10" id="KW-0378">Hydrolase</keyword>
<keyword evidence="5 10" id="KW-0067">ATP-binding</keyword>
<evidence type="ECO:0000256" key="2">
    <source>
        <dbReference type="ARBA" id="ARBA00022741"/>
    </source>
</evidence>
<dbReference type="InterPro" id="IPR004589">
    <property type="entry name" value="DNA_helicase_ATP-dep_RecQ"/>
</dbReference>
<evidence type="ECO:0000256" key="7">
    <source>
        <dbReference type="ARBA" id="ARBA00023235"/>
    </source>
</evidence>
<evidence type="ECO:0000256" key="10">
    <source>
        <dbReference type="PROSITE-ProRule" id="PRU00560"/>
    </source>
</evidence>
<dbReference type="Gene3D" id="3.30.420.10">
    <property type="entry name" value="Ribonuclease H-like superfamily/Ribonuclease H"/>
    <property type="match status" value="1"/>
</dbReference>
<dbReference type="SMART" id="SM00487">
    <property type="entry name" value="DEXDc"/>
    <property type="match status" value="1"/>
</dbReference>
<feature type="domain" description="Helicase ATP-binding" evidence="12">
    <location>
        <begin position="320"/>
        <end position="501"/>
    </location>
</feature>
<dbReference type="GO" id="GO:0043138">
    <property type="term" value="F:3'-5' DNA helicase activity"/>
    <property type="evidence" value="ECO:0007669"/>
    <property type="project" value="UniProtKB-EC"/>
</dbReference>
<evidence type="ECO:0000256" key="6">
    <source>
        <dbReference type="ARBA" id="ARBA00023125"/>
    </source>
</evidence>
<dbReference type="GO" id="GO:0005524">
    <property type="term" value="F:ATP binding"/>
    <property type="evidence" value="ECO:0007669"/>
    <property type="project" value="UniProtKB-UniRule"/>
</dbReference>